<dbReference type="InterPro" id="IPR045584">
    <property type="entry name" value="Pilin-like"/>
</dbReference>
<organism evidence="2 3">
    <name type="scientific">Endozoicomonas montiporae CL-33</name>
    <dbReference type="NCBI Taxonomy" id="570277"/>
    <lineage>
        <taxon>Bacteria</taxon>
        <taxon>Pseudomonadati</taxon>
        <taxon>Pseudomonadota</taxon>
        <taxon>Gammaproteobacteria</taxon>
        <taxon>Oceanospirillales</taxon>
        <taxon>Endozoicomonadaceae</taxon>
        <taxon>Endozoicomonas</taxon>
    </lineage>
</organism>
<dbReference type="NCBIfam" id="TIGR02532">
    <property type="entry name" value="IV_pilin_GFxxxE"/>
    <property type="match status" value="1"/>
</dbReference>
<evidence type="ECO:0000313" key="2">
    <source>
        <dbReference type="EMBL" id="AMO55716.1"/>
    </source>
</evidence>
<gene>
    <name evidence="2" type="primary">pilV2</name>
    <name evidence="2" type="ORF">EZMO1_1552</name>
</gene>
<protein>
    <submittedName>
        <fullName evidence="2">Type IV fimbrial biogenesis protein PilV</fullName>
    </submittedName>
</protein>
<dbReference type="KEGG" id="emp:EZMO1_1552"/>
<accession>A0A142BAE0</accession>
<keyword evidence="1" id="KW-0812">Transmembrane</keyword>
<evidence type="ECO:0000313" key="3">
    <source>
        <dbReference type="Proteomes" id="UP000071065"/>
    </source>
</evidence>
<dbReference type="InterPro" id="IPR013362">
    <property type="entry name" value="Pilus_4_PilV"/>
</dbReference>
<dbReference type="Pfam" id="PF07963">
    <property type="entry name" value="N_methyl"/>
    <property type="match status" value="1"/>
</dbReference>
<sequence length="163" mass="17909">MIKYQAHLPRKKANRGLTLIEVMIATLIVGSGLLGAAALQNQSIQYHNQARLNTLANQFAYDMMNRIIANRTYSTTGTGYSITTGNIPAVYPTTCETSSCTPAQLAQYDINQWKFLINTHLPSGDGTIAFTDTSGIREYTITISFDDSKGQSLPQEVILRGLM</sequence>
<dbReference type="STRING" id="570277.EZMO1_1552"/>
<name>A0A142BAE0_9GAMM</name>
<keyword evidence="1" id="KW-0472">Membrane</keyword>
<dbReference type="PATRIC" id="fig|570277.3.peg.1672"/>
<dbReference type="OrthoDB" id="8547299at2"/>
<dbReference type="Proteomes" id="UP000071065">
    <property type="component" value="Chromosome"/>
</dbReference>
<evidence type="ECO:0000256" key="1">
    <source>
        <dbReference type="SAM" id="Phobius"/>
    </source>
</evidence>
<reference evidence="2 3" key="1">
    <citation type="journal article" date="2016" name="Front. Microbiol.">
        <title>Genomic Insight into the Host-Endosymbiont Relationship of Endozoicomonas montiporae CL-33(T) with its Coral Host.</title>
        <authorList>
            <person name="Ding J.-Y."/>
            <person name="Shiu J.-H."/>
            <person name="Chen W.-M."/>
            <person name="Chiang Y.-R."/>
            <person name="Tang S.-L."/>
        </authorList>
    </citation>
    <scope>NUCLEOTIDE SEQUENCE [LARGE SCALE GENOMIC DNA]</scope>
    <source>
        <strain evidence="2 3">CL-33</strain>
    </source>
</reference>
<dbReference type="RefSeq" id="WP_051789680.1">
    <property type="nucleotide sequence ID" value="NZ_CP013251.1"/>
</dbReference>
<dbReference type="SUPFAM" id="SSF54523">
    <property type="entry name" value="Pili subunits"/>
    <property type="match status" value="1"/>
</dbReference>
<keyword evidence="1" id="KW-1133">Transmembrane helix</keyword>
<dbReference type="NCBIfam" id="TIGR02523">
    <property type="entry name" value="type_IV_pilV"/>
    <property type="match status" value="1"/>
</dbReference>
<dbReference type="InterPro" id="IPR012902">
    <property type="entry name" value="N_methyl_site"/>
</dbReference>
<feature type="transmembrane region" description="Helical" evidence="1">
    <location>
        <begin position="20"/>
        <end position="39"/>
    </location>
</feature>
<dbReference type="AlphaFoldDB" id="A0A142BAE0"/>
<dbReference type="EMBL" id="CP013251">
    <property type="protein sequence ID" value="AMO55716.1"/>
    <property type="molecule type" value="Genomic_DNA"/>
</dbReference>
<proteinExistence type="predicted"/>